<dbReference type="PANTHER" id="PTHR42834">
    <property type="entry name" value="ENDONUCLEASE/EXONUCLEASE/PHOSPHATASE FAMILY PROTEIN (AFU_ORTHOLOGUE AFUA_3G09210)"/>
    <property type="match status" value="1"/>
</dbReference>
<dbReference type="GO" id="GO:0016787">
    <property type="term" value="F:hydrolase activity"/>
    <property type="evidence" value="ECO:0007669"/>
    <property type="project" value="InterPro"/>
</dbReference>
<dbReference type="Pfam" id="PF00149">
    <property type="entry name" value="Metallophos"/>
    <property type="match status" value="1"/>
</dbReference>
<dbReference type="InterPro" id="IPR008334">
    <property type="entry name" value="5'-Nucleotdase_C"/>
</dbReference>
<keyword evidence="1 4" id="KW-0732">Signal</keyword>
<evidence type="ECO:0000256" key="2">
    <source>
        <dbReference type="SAM" id="MobiDB-lite"/>
    </source>
</evidence>
<dbReference type="InterPro" id="IPR005135">
    <property type="entry name" value="Endo/exonuclease/phosphatase"/>
</dbReference>
<dbReference type="CDD" id="cd10283">
    <property type="entry name" value="MnuA_DNase1-like"/>
    <property type="match status" value="1"/>
</dbReference>
<accession>A0A3A5M818</accession>
<dbReference type="Gene3D" id="3.60.10.10">
    <property type="entry name" value="Endonuclease/exonuclease/phosphatase"/>
    <property type="match status" value="1"/>
</dbReference>
<feature type="chain" id="PRO_5017432513" evidence="4">
    <location>
        <begin position="34"/>
        <end position="1679"/>
    </location>
</feature>
<dbReference type="NCBIfam" id="NF033681">
    <property type="entry name" value="ExeM_NucH_DNase"/>
    <property type="match status" value="1"/>
</dbReference>
<keyword evidence="6" id="KW-0378">Hydrolase</keyword>
<keyword evidence="6" id="KW-0540">Nuclease</keyword>
<dbReference type="SUPFAM" id="SSF55816">
    <property type="entry name" value="5'-nucleotidase (syn. UDP-sugar hydrolase), C-terminal domain"/>
    <property type="match status" value="1"/>
</dbReference>
<feature type="transmembrane region" description="Helical" evidence="3">
    <location>
        <begin position="1650"/>
        <end position="1669"/>
    </location>
</feature>
<dbReference type="Gene3D" id="3.60.21.10">
    <property type="match status" value="1"/>
</dbReference>
<comment type="caution">
    <text evidence="6">The sequence shown here is derived from an EMBL/GenBank/DDBJ whole genome shotgun (WGS) entry which is preliminary data.</text>
</comment>
<keyword evidence="7" id="KW-1185">Reference proteome</keyword>
<dbReference type="EMBL" id="QZVS01000096">
    <property type="protein sequence ID" value="RJT85110.1"/>
    <property type="molecule type" value="Genomic_DNA"/>
</dbReference>
<feature type="domain" description="LTD" evidence="5">
    <location>
        <begin position="25"/>
        <end position="170"/>
    </location>
</feature>
<dbReference type="CDD" id="cd04486">
    <property type="entry name" value="YhcR_OBF_like"/>
    <property type="match status" value="1"/>
</dbReference>
<evidence type="ECO:0000256" key="4">
    <source>
        <dbReference type="SAM" id="SignalP"/>
    </source>
</evidence>
<dbReference type="InterPro" id="IPR001322">
    <property type="entry name" value="Lamin_tail_dom"/>
</dbReference>
<evidence type="ECO:0000256" key="1">
    <source>
        <dbReference type="ARBA" id="ARBA00022729"/>
    </source>
</evidence>
<dbReference type="PANTHER" id="PTHR42834:SF1">
    <property type="entry name" value="ENDONUCLEASE_EXONUCLEASE_PHOSPHATASE FAMILY PROTEIN (AFU_ORTHOLOGUE AFUA_3G09210)"/>
    <property type="match status" value="1"/>
</dbReference>
<feature type="region of interest" description="Disordered" evidence="2">
    <location>
        <begin position="176"/>
        <end position="263"/>
    </location>
</feature>
<sequence>MSRPPRSVSTLISASLLGVSLVVAPLVALPASANTDGTGVIINEAYLSGGSAGSAYKNKFVELYNPTDAAITLDGTSIQYRSPTGKVNPTGVVELTGSIPANGYFLVGGGSNVATSTSPALPAPDVDSNAGWGGTNGTIFFADQTDPLTEPAVGSQIDNPLIIDLLGYGSSNTFETVAASSPSGTGDVRSFNRTDFVDSDDNSADFTLSATITPTNSTSGSTPEPTGTPTPTSTSTPSATPTSTPTAEPTETPAPTDVTPIDAIQGTTDISPFAGQAVKTVGVVTAAYPGGGFNGFYIQSPDTGGPIDLETHTASDGIFVYGTAATASVAIGDYVSVVGKVSEYYNLTEISVASASDVEQLDDNGIVDPIAATVTLPETEAARESLEGMLLAPQGDFTVTNNYTTNRYAEIGLAAGTTPLVNPTVTNVPGSDGYTAAIAANAARAVTLDDGASTDYLYSDAENTAVPYLSTTEPVRIGAAVTFTKPVIFDYRFEVWKFQPTTALVAGNADTVQPVTFENDRTDAPEDVGGDIRLASFNVLNYFSTTGDSLNGCNYYSDRAGDPTTVSGGCDARGAADAENFERQQAKIVAAINALDADVVSLEEIENSAAFGKDRDDALQNLVTALNADAGSAVWDFAGTPDALPTSEDVIRTAFIFKPATVELVGDSVILAESEAFNGRAREPLAQAFQQVGDDSSSFLAIANHFKSKGSGSGVDDDQGDGQGKSNATRVEQAEALVAFAAELKTDTGIDRVFLMGDFNAYDLEDPLQVLLTAGYINQGATTGEYTYAFGGTVGSLDHVFASPEADAAVNDVDVWNINSVESVALEYSRYNNNLTDFYTPDAFRSSDHDPVVLGLNLSNRTDINLLNINDFHGRIDDNTVRFAGTIDSLRAEYGDDATLFLSSGDNIGASLFASSSQLDVPTIDALNALGLKTSAVGNHEFDQGFDDLTGRVTDAADFSHLGANVYLQGTTTPAMDEYAIFDVDGVQVAVIGAVTQETPALVSPNGIASLSFGDPVEAVNRVAATLTDGNPANGEADVIVAEYHEGAGAGTVENATLAQELALTDSAFERIVNDTSADVSAIFTGHTHKQYAWDAQVPGAADGVTRPVLQTGSYGENVGQVVLSYDPESGDTTTVVNKNVKRLVGTHTVTGTSAEVAAAQKAADAALNVSLIAAYPRVEIVDGIVKAALEQAAILGDVPVGSLTADISRACLVAGIATCSEDRSAPSAMGTLVANSLRESLSSDLRGGAEIGIVNPGGMRTDLTVGDDGVITYADANAVLPFLNNLWTTTLTGAQFKTVLEQQWQRTALNVVPSRPYLQLGLSDNVNYTFDASRAEGDRITGIWVDGVAVDAEQPYRIGSFNFLLTGGDNFHEFKNGTATVDSGLVDRDAWIDYIKAESPLSPSFAVNQASVTGAPTIAVAPGDTVNFTVADVDLSSLGAPANTEFSVEWVGSSTNPGSASVDASGVFPVSVTVPADATENSVILLTSAATGTVVRVPITVDTTVIAPTPTPTPTDGTTPVVPKPSATVLPTIAPVSAAASVLVPSLEDVIDTAEGIDTAGETITIDVGVEYAGQFVSVWMRSVPVNLGSWLQVSAQGFVTVTIPANTAAGTHRIIVQDATGAVIGWTEIQVAAAASSTASLPSMGIDATPGLFAGALLLLLGAVLMMHRRRGGIAQI</sequence>
<evidence type="ECO:0000313" key="7">
    <source>
        <dbReference type="Proteomes" id="UP000272015"/>
    </source>
</evidence>
<dbReference type="InterPro" id="IPR036691">
    <property type="entry name" value="Endo/exonu/phosph_ase_sf"/>
</dbReference>
<dbReference type="Pfam" id="PF03372">
    <property type="entry name" value="Exo_endo_phos"/>
    <property type="match status" value="1"/>
</dbReference>
<protein>
    <submittedName>
        <fullName evidence="6">ExeM/NucH family extracellular endonuclease</fullName>
    </submittedName>
</protein>
<gene>
    <name evidence="6" type="ORF">D6T64_19395</name>
</gene>
<dbReference type="InterPro" id="IPR004843">
    <property type="entry name" value="Calcineurin-like_PHP"/>
</dbReference>
<organism evidence="6 7">
    <name type="scientific">Cryobacterium melibiosiphilum</name>
    <dbReference type="NCBI Taxonomy" id="995039"/>
    <lineage>
        <taxon>Bacteria</taxon>
        <taxon>Bacillati</taxon>
        <taxon>Actinomycetota</taxon>
        <taxon>Actinomycetes</taxon>
        <taxon>Micrococcales</taxon>
        <taxon>Microbacteriaceae</taxon>
        <taxon>Cryobacterium</taxon>
    </lineage>
</organism>
<name>A0A3A5M818_9MICO</name>
<dbReference type="PROSITE" id="PS51841">
    <property type="entry name" value="LTD"/>
    <property type="match status" value="1"/>
</dbReference>
<keyword evidence="6" id="KW-0255">Endonuclease</keyword>
<dbReference type="GO" id="GO:0009166">
    <property type="term" value="P:nucleotide catabolic process"/>
    <property type="evidence" value="ECO:0007669"/>
    <property type="project" value="InterPro"/>
</dbReference>
<dbReference type="Pfam" id="PF02872">
    <property type="entry name" value="5_nucleotid_C"/>
    <property type="match status" value="1"/>
</dbReference>
<keyword evidence="3" id="KW-0812">Transmembrane</keyword>
<reference evidence="6 7" key="1">
    <citation type="submission" date="2018-09" db="EMBL/GenBank/DDBJ databases">
        <title>Novel species of Cryobacterium.</title>
        <authorList>
            <person name="Liu Q."/>
            <person name="Xin Y.-H."/>
        </authorList>
    </citation>
    <scope>NUCLEOTIDE SEQUENCE [LARGE SCALE GENOMIC DNA]</scope>
    <source>
        <strain evidence="6 7">Hh39</strain>
    </source>
</reference>
<dbReference type="PRINTS" id="PR01607">
    <property type="entry name" value="APYRASEFAMLY"/>
</dbReference>
<dbReference type="Gene3D" id="3.90.780.10">
    <property type="entry name" value="5'-Nucleotidase, C-terminal domain"/>
    <property type="match status" value="1"/>
</dbReference>
<dbReference type="SUPFAM" id="SSF56219">
    <property type="entry name" value="DNase I-like"/>
    <property type="match status" value="1"/>
</dbReference>
<dbReference type="OrthoDB" id="1016457at2"/>
<dbReference type="SUPFAM" id="SSF56300">
    <property type="entry name" value="Metallo-dependent phosphatases"/>
    <property type="match status" value="1"/>
</dbReference>
<feature type="compositionally biased region" description="Low complexity" evidence="2">
    <location>
        <begin position="213"/>
        <end position="256"/>
    </location>
</feature>
<proteinExistence type="predicted"/>
<keyword evidence="3" id="KW-1133">Transmembrane helix</keyword>
<keyword evidence="3" id="KW-0472">Membrane</keyword>
<feature type="signal peptide" evidence="4">
    <location>
        <begin position="1"/>
        <end position="33"/>
    </location>
</feature>
<dbReference type="GO" id="GO:0004519">
    <property type="term" value="F:endonuclease activity"/>
    <property type="evidence" value="ECO:0007669"/>
    <property type="project" value="UniProtKB-KW"/>
</dbReference>
<evidence type="ECO:0000256" key="3">
    <source>
        <dbReference type="SAM" id="Phobius"/>
    </source>
</evidence>
<dbReference type="InterPro" id="IPR006179">
    <property type="entry name" value="5_nucleotidase/apyrase"/>
</dbReference>
<dbReference type="InterPro" id="IPR036907">
    <property type="entry name" value="5'-Nucleotdase_C_sf"/>
</dbReference>
<evidence type="ECO:0000313" key="6">
    <source>
        <dbReference type="EMBL" id="RJT85110.1"/>
    </source>
</evidence>
<dbReference type="Proteomes" id="UP000272015">
    <property type="component" value="Unassembled WGS sequence"/>
</dbReference>
<dbReference type="InterPro" id="IPR047971">
    <property type="entry name" value="ExeM-like"/>
</dbReference>
<dbReference type="InterPro" id="IPR029052">
    <property type="entry name" value="Metallo-depent_PP-like"/>
</dbReference>
<evidence type="ECO:0000259" key="5">
    <source>
        <dbReference type="PROSITE" id="PS51841"/>
    </source>
</evidence>